<proteinExistence type="inferred from homology"/>
<dbReference type="UniPathway" id="UPA00148"/>
<evidence type="ECO:0000256" key="7">
    <source>
        <dbReference type="PIRNR" id="PIRNR036427"/>
    </source>
</evidence>
<dbReference type="eggNOG" id="COG2243">
    <property type="taxonomic scope" value="Bacteria"/>
</dbReference>
<dbReference type="InterPro" id="IPR035996">
    <property type="entry name" value="4pyrrol_Methylase_sf"/>
</dbReference>
<dbReference type="PANTHER" id="PTHR43467:SF2">
    <property type="entry name" value="COBALT-PRECORRIN-2 C(20)-METHYLTRANSFERASE"/>
    <property type="match status" value="1"/>
</dbReference>
<dbReference type="Pfam" id="PF00590">
    <property type="entry name" value="TP_methylase"/>
    <property type="match status" value="1"/>
</dbReference>
<evidence type="ECO:0000256" key="3">
    <source>
        <dbReference type="ARBA" id="ARBA00022573"/>
    </source>
</evidence>
<dbReference type="NCBIfam" id="TIGR01467">
    <property type="entry name" value="cobI_cbiL"/>
    <property type="match status" value="1"/>
</dbReference>
<gene>
    <name evidence="9" type="ORF">dsmv_2661</name>
</gene>
<dbReference type="InterPro" id="IPR012382">
    <property type="entry name" value="CobI/CbiL"/>
</dbReference>
<feature type="domain" description="Tetrapyrrole methylase" evidence="8">
    <location>
        <begin position="7"/>
        <end position="216"/>
    </location>
</feature>
<evidence type="ECO:0000313" key="10">
    <source>
        <dbReference type="Proteomes" id="UP000014977"/>
    </source>
</evidence>
<evidence type="ECO:0000313" key="9">
    <source>
        <dbReference type="EMBL" id="EPR39319.1"/>
    </source>
</evidence>
<dbReference type="InterPro" id="IPR014777">
    <property type="entry name" value="4pyrrole_Mease_sub1"/>
</dbReference>
<dbReference type="STRING" id="897.B2D07_03490"/>
<dbReference type="InterPro" id="IPR000878">
    <property type="entry name" value="4pyrrol_Mease"/>
</dbReference>
<dbReference type="PIRSF" id="PIRSF036427">
    <property type="entry name" value="Precrrn-2_mtase"/>
    <property type="match status" value="1"/>
</dbReference>
<dbReference type="Proteomes" id="UP000014977">
    <property type="component" value="Unassembled WGS sequence"/>
</dbReference>
<dbReference type="SUPFAM" id="SSF53790">
    <property type="entry name" value="Tetrapyrrole methylase"/>
    <property type="match status" value="1"/>
</dbReference>
<keyword evidence="10" id="KW-1185">Reference proteome</keyword>
<dbReference type="InterPro" id="IPR006364">
    <property type="entry name" value="CobI/CbiL/CobIJ_dom"/>
</dbReference>
<comment type="similarity">
    <text evidence="2 7">Belongs to the precorrin methyltransferase family.</text>
</comment>
<comment type="caution">
    <text evidence="9">The sequence shown here is derived from an EMBL/GenBank/DDBJ whole genome shotgun (WGS) entry which is preliminary data.</text>
</comment>
<keyword evidence="3" id="KW-0169">Cobalamin biosynthesis</keyword>
<dbReference type="GO" id="GO:0032259">
    <property type="term" value="P:methylation"/>
    <property type="evidence" value="ECO:0007669"/>
    <property type="project" value="UniProtKB-KW"/>
</dbReference>
<comment type="pathway">
    <text evidence="1">Cofactor biosynthesis; adenosylcobalamin biosynthesis.</text>
</comment>
<dbReference type="GO" id="GO:0009236">
    <property type="term" value="P:cobalamin biosynthetic process"/>
    <property type="evidence" value="ECO:0007669"/>
    <property type="project" value="UniProtKB-UniRule"/>
</dbReference>
<keyword evidence="4 9" id="KW-0489">Methyltransferase</keyword>
<dbReference type="CDD" id="cd11645">
    <property type="entry name" value="Precorrin_2_C20_MT"/>
    <property type="match status" value="1"/>
</dbReference>
<protein>
    <submittedName>
        <fullName evidence="9">Precorrin-2 C20-methyltransferase</fullName>
    </submittedName>
</protein>
<dbReference type="RefSeq" id="WP_020877418.1">
    <property type="nucleotide sequence ID" value="NZ_ATHJ01000090.1"/>
</dbReference>
<dbReference type="InterPro" id="IPR014776">
    <property type="entry name" value="4pyrrole_Mease_sub2"/>
</dbReference>
<evidence type="ECO:0000256" key="6">
    <source>
        <dbReference type="ARBA" id="ARBA00022691"/>
    </source>
</evidence>
<evidence type="ECO:0000256" key="1">
    <source>
        <dbReference type="ARBA" id="ARBA00004953"/>
    </source>
</evidence>
<dbReference type="Gene3D" id="3.40.1010.10">
    <property type="entry name" value="Cobalt-precorrin-4 Transmethylase, Domain 1"/>
    <property type="match status" value="1"/>
</dbReference>
<organism evidence="9 10">
    <name type="scientific">Desulfococcus multivorans DSM 2059</name>
    <dbReference type="NCBI Taxonomy" id="1121405"/>
    <lineage>
        <taxon>Bacteria</taxon>
        <taxon>Pseudomonadati</taxon>
        <taxon>Thermodesulfobacteriota</taxon>
        <taxon>Desulfobacteria</taxon>
        <taxon>Desulfobacterales</taxon>
        <taxon>Desulfococcaceae</taxon>
        <taxon>Desulfococcus</taxon>
    </lineage>
</organism>
<evidence type="ECO:0000256" key="4">
    <source>
        <dbReference type="ARBA" id="ARBA00022603"/>
    </source>
</evidence>
<evidence type="ECO:0000256" key="2">
    <source>
        <dbReference type="ARBA" id="ARBA00005879"/>
    </source>
</evidence>
<dbReference type="AlphaFoldDB" id="S7UYL2"/>
<sequence>MMTATGKLYGIGVGPGDPELIPLKAVRILGGVDVVFAASSSKNTYSMAVDIARNHIPENTPIIKLPFPMTRDKIETEKAWRENAQTIIAHVSAGKQAAFITLGDPMTYSTYGYVLKSILAIRPDLPIETVPGITSYQACASRLNTPLVEGEESLLITSGVKGGDRLRNTSPRPENIVFLKAYRNAADISLALEESNMVDNSVGISCCSLPQEEIIRDIRAFKDRKPGYWTIIIAKQNP</sequence>
<evidence type="ECO:0000256" key="5">
    <source>
        <dbReference type="ARBA" id="ARBA00022679"/>
    </source>
</evidence>
<dbReference type="EMBL" id="ATHJ01000090">
    <property type="protein sequence ID" value="EPR39319.1"/>
    <property type="molecule type" value="Genomic_DNA"/>
</dbReference>
<name>S7UYL2_DESML</name>
<evidence type="ECO:0000259" key="8">
    <source>
        <dbReference type="Pfam" id="PF00590"/>
    </source>
</evidence>
<keyword evidence="6" id="KW-0949">S-adenosyl-L-methionine</keyword>
<accession>S7UYL2</accession>
<reference evidence="9 10" key="1">
    <citation type="journal article" date="2013" name="Genome Announc.">
        <title>Draft genome sequences for three mercury-methylating, sulfate-reducing bacteria.</title>
        <authorList>
            <person name="Brown S.D."/>
            <person name="Hurt R.A.Jr."/>
            <person name="Gilmour C.C."/>
            <person name="Elias D.A."/>
        </authorList>
    </citation>
    <scope>NUCLEOTIDE SEQUENCE [LARGE SCALE GENOMIC DNA]</scope>
    <source>
        <strain evidence="9 10">DSM 2059</strain>
    </source>
</reference>
<keyword evidence="5 9" id="KW-0808">Transferase</keyword>
<dbReference type="GO" id="GO:0030788">
    <property type="term" value="F:precorrin-2 C20-methyltransferase activity"/>
    <property type="evidence" value="ECO:0007669"/>
    <property type="project" value="InterPro"/>
</dbReference>
<dbReference type="PANTHER" id="PTHR43467">
    <property type="entry name" value="COBALT-PRECORRIN-2 C(20)-METHYLTRANSFERASE"/>
    <property type="match status" value="1"/>
</dbReference>
<dbReference type="PATRIC" id="fig|1121405.3.peg.2316"/>
<dbReference type="Gene3D" id="3.30.950.10">
    <property type="entry name" value="Methyltransferase, Cobalt-precorrin-4 Transmethylase, Domain 2"/>
    <property type="match status" value="1"/>
</dbReference>